<feature type="transmembrane region" description="Helical" evidence="6">
    <location>
        <begin position="618"/>
        <end position="637"/>
    </location>
</feature>
<dbReference type="AlphaFoldDB" id="A0A0F9PZ68"/>
<dbReference type="EMBL" id="LAZR01001930">
    <property type="protein sequence ID" value="KKN36970.1"/>
    <property type="molecule type" value="Genomic_DNA"/>
</dbReference>
<accession>A0A0F9PZ68</accession>
<dbReference type="InterPro" id="IPR023494">
    <property type="entry name" value="Cyt_c_bgen_Ccs1/CcsB/ResB"/>
</dbReference>
<gene>
    <name evidence="8" type="ORF">LCGC14_0768340</name>
</gene>
<keyword evidence="5 6" id="KW-0472">Membrane</keyword>
<dbReference type="PANTHER" id="PTHR31566">
    <property type="entry name" value="CYTOCHROME C BIOGENESIS PROTEIN CCS1, CHLOROPLASTIC"/>
    <property type="match status" value="1"/>
</dbReference>
<feature type="transmembrane region" description="Helical" evidence="6">
    <location>
        <begin position="96"/>
        <end position="115"/>
    </location>
</feature>
<evidence type="ECO:0000256" key="1">
    <source>
        <dbReference type="ARBA" id="ARBA00004141"/>
    </source>
</evidence>
<reference evidence="8" key="1">
    <citation type="journal article" date="2015" name="Nature">
        <title>Complex archaea that bridge the gap between prokaryotes and eukaryotes.</title>
        <authorList>
            <person name="Spang A."/>
            <person name="Saw J.H."/>
            <person name="Jorgensen S.L."/>
            <person name="Zaremba-Niedzwiedzka K."/>
            <person name="Martijn J."/>
            <person name="Lind A.E."/>
            <person name="van Eijk R."/>
            <person name="Schleper C."/>
            <person name="Guy L."/>
            <person name="Ettema T.J."/>
        </authorList>
    </citation>
    <scope>NUCLEOTIDE SEQUENCE</scope>
</reference>
<evidence type="ECO:0000256" key="2">
    <source>
        <dbReference type="ARBA" id="ARBA00022692"/>
    </source>
</evidence>
<evidence type="ECO:0000256" key="6">
    <source>
        <dbReference type="SAM" id="Phobius"/>
    </source>
</evidence>
<comment type="subcellular location">
    <subcellularLocation>
        <location evidence="1">Membrane</location>
        <topology evidence="1">Multi-pass membrane protein</topology>
    </subcellularLocation>
</comment>
<feature type="transmembrane region" description="Helical" evidence="6">
    <location>
        <begin position="191"/>
        <end position="209"/>
    </location>
</feature>
<evidence type="ECO:0000313" key="8">
    <source>
        <dbReference type="EMBL" id="KKN36970.1"/>
    </source>
</evidence>
<organism evidence="8">
    <name type="scientific">marine sediment metagenome</name>
    <dbReference type="NCBI Taxonomy" id="412755"/>
    <lineage>
        <taxon>unclassified sequences</taxon>
        <taxon>metagenomes</taxon>
        <taxon>ecological metagenomes</taxon>
    </lineage>
</organism>
<dbReference type="GO" id="GO:0016020">
    <property type="term" value="C:membrane"/>
    <property type="evidence" value="ECO:0007669"/>
    <property type="project" value="UniProtKB-SubCell"/>
</dbReference>
<protein>
    <recommendedName>
        <fullName evidence="7">ResB-like domain-containing protein</fullName>
    </recommendedName>
</protein>
<feature type="domain" description="ResB-like" evidence="7">
    <location>
        <begin position="44"/>
        <end position="672"/>
    </location>
</feature>
<evidence type="ECO:0000256" key="4">
    <source>
        <dbReference type="ARBA" id="ARBA00022989"/>
    </source>
</evidence>
<evidence type="ECO:0000256" key="5">
    <source>
        <dbReference type="ARBA" id="ARBA00023136"/>
    </source>
</evidence>
<dbReference type="GO" id="GO:0017004">
    <property type="term" value="P:cytochrome complex assembly"/>
    <property type="evidence" value="ECO:0007669"/>
    <property type="project" value="UniProtKB-KW"/>
</dbReference>
<dbReference type="PANTHER" id="PTHR31566:SF0">
    <property type="entry name" value="CYTOCHROME C BIOGENESIS PROTEIN CCS1, CHLOROPLASTIC"/>
    <property type="match status" value="1"/>
</dbReference>
<evidence type="ECO:0000259" key="7">
    <source>
        <dbReference type="Pfam" id="PF05140"/>
    </source>
</evidence>
<keyword evidence="2 6" id="KW-0812">Transmembrane</keyword>
<comment type="caution">
    <text evidence="8">The sequence shown here is derived from an EMBL/GenBank/DDBJ whole genome shotgun (WGS) entry which is preliminary data.</text>
</comment>
<keyword evidence="4 6" id="KW-1133">Transmembrane helix</keyword>
<feature type="transmembrane region" description="Helical" evidence="6">
    <location>
        <begin position="37"/>
        <end position="64"/>
    </location>
</feature>
<name>A0A0F9PZ68_9ZZZZ</name>
<keyword evidence="3" id="KW-0201">Cytochrome c-type biogenesis</keyword>
<dbReference type="InterPro" id="IPR007816">
    <property type="entry name" value="ResB-like_domain"/>
</dbReference>
<proteinExistence type="predicted"/>
<dbReference type="Pfam" id="PF05140">
    <property type="entry name" value="ResB"/>
    <property type="match status" value="1"/>
</dbReference>
<sequence>MARLLRFNNCVTTRNLGYSMSQAQDSNVSHRSFVWRLFHFLGSMELAITLLITLAIASIIGTVLQQNQPYPDYLIKFGPFWFEVFDTIGLYDVYSALWFLAILALLVISTSVCIFRNSPTMLKDMFQLRTHVQLKSIRFMQHRAEWQVDESLDNTAQNLKQRFSTLGFRSRITEKGDDRLVSAMRGGMNRLGYILTHVAIVVICVGGLFDSNLPLKLAEWQGKVHIETRELPLSQIPKESRLAVGAQAFRGSVSIPEGRAASVAYLAMRDGYLVQNLPFTIEVKQFRIEHYPTGQPKSFESDLVIHDPELKKPLEATIAVNHPLIYKGYAIYQASFGDGGSELNLKAWPLFAQKGQPVSLETNVFQSQKMLWGDKEMQLEVTDFRPFNINPDPTEDDPNNVRNFGPSVGFKLRRPTGEALEYQNYMQPVERDGRYFFLSGVRSSPADQFGYLYVPADDDDSLRGFYDFLKQLQDEELVSTVAKSMKNDTLASLNVPEDDALSKSLQSTLETLVKMFNRGGFSEVTQFIEETLPDSERDTLAPAYLAMLREMLGRIYFSGLGFNNDDSVDEFHILFLQDAIEAIGSLPRYGSPVFLQLVDFNQIQSTGLQIAHAPGKNIVYLGCAFLIAGVFLLFYLPQRRFWAWITRKEGKTLVYMAGMTNRNPRDFDNYFDEVKTDIEKDSRNSTLS</sequence>
<evidence type="ECO:0000256" key="3">
    <source>
        <dbReference type="ARBA" id="ARBA00022748"/>
    </source>
</evidence>